<proteinExistence type="predicted"/>
<keyword evidence="1 4" id="KW-0378">Hydrolase</keyword>
<evidence type="ECO:0000259" key="3">
    <source>
        <dbReference type="Pfam" id="PF01156"/>
    </source>
</evidence>
<gene>
    <name evidence="4" type="ORF">GCM10010191_51680</name>
</gene>
<evidence type="ECO:0000256" key="1">
    <source>
        <dbReference type="ARBA" id="ARBA00022801"/>
    </source>
</evidence>
<dbReference type="EMBL" id="BAAARW010000020">
    <property type="protein sequence ID" value="GAA2431533.1"/>
    <property type="molecule type" value="Genomic_DNA"/>
</dbReference>
<reference evidence="5" key="1">
    <citation type="journal article" date="2019" name="Int. J. Syst. Evol. Microbiol.">
        <title>The Global Catalogue of Microorganisms (GCM) 10K type strain sequencing project: providing services to taxonomists for standard genome sequencing and annotation.</title>
        <authorList>
            <consortium name="The Broad Institute Genomics Platform"/>
            <consortium name="The Broad Institute Genome Sequencing Center for Infectious Disease"/>
            <person name="Wu L."/>
            <person name="Ma J."/>
        </authorList>
    </citation>
    <scope>NUCLEOTIDE SEQUENCE [LARGE SCALE GENOMIC DNA]</scope>
    <source>
        <strain evidence="5">JCM 3325</strain>
    </source>
</reference>
<protein>
    <submittedName>
        <fullName evidence="4">Nucleoside hydrolase</fullName>
    </submittedName>
</protein>
<dbReference type="GO" id="GO:0016787">
    <property type="term" value="F:hydrolase activity"/>
    <property type="evidence" value="ECO:0007669"/>
    <property type="project" value="UniProtKB-KW"/>
</dbReference>
<comment type="caution">
    <text evidence="4">The sequence shown here is derived from an EMBL/GenBank/DDBJ whole genome shotgun (WGS) entry which is preliminary data.</text>
</comment>
<evidence type="ECO:0000256" key="2">
    <source>
        <dbReference type="ARBA" id="ARBA00023295"/>
    </source>
</evidence>
<dbReference type="Pfam" id="PF01156">
    <property type="entry name" value="IU_nuc_hydro"/>
    <property type="match status" value="1"/>
</dbReference>
<name>A0ABP5WNA0_9ACTN</name>
<sequence length="326" mass="33499">MSPAPSRVVIDCDPGIDDAIALLLAYASPELDVAGITTVAGNVGLDQVVDNALRLCDLIGGAAASTPVLRGHAGPLARGRRQPDEPVHGAYGLGGVELPQATRAANPGHAVDWTAGEVRARPGEITLIATAPLINVAGLLHTHPGAGAALREIVVMGGAAFAPGNVTPAAEFNFYADPEAARYVTESGVPLRIVGLDVTRAALTPLADAETLIADGGPATSAAGRMLRHLIERYEWRHGVRACAVHDALAVAAAIEPGLLEWTEAWVTVECAGEFTRGALVADVHGRSGHAPNALVATGVDADAFRAFMLSRLLAAYGTSAPPLTR</sequence>
<evidence type="ECO:0000313" key="4">
    <source>
        <dbReference type="EMBL" id="GAA2431533.1"/>
    </source>
</evidence>
<keyword evidence="5" id="KW-1185">Reference proteome</keyword>
<dbReference type="Gene3D" id="3.90.245.10">
    <property type="entry name" value="Ribonucleoside hydrolase-like"/>
    <property type="match status" value="1"/>
</dbReference>
<organism evidence="4 5">
    <name type="scientific">Actinomadura vinacea</name>
    <dbReference type="NCBI Taxonomy" id="115336"/>
    <lineage>
        <taxon>Bacteria</taxon>
        <taxon>Bacillati</taxon>
        <taxon>Actinomycetota</taxon>
        <taxon>Actinomycetes</taxon>
        <taxon>Streptosporangiales</taxon>
        <taxon>Thermomonosporaceae</taxon>
        <taxon>Actinomadura</taxon>
    </lineage>
</organism>
<dbReference type="InterPro" id="IPR023186">
    <property type="entry name" value="IUNH"/>
</dbReference>
<dbReference type="Proteomes" id="UP001501231">
    <property type="component" value="Unassembled WGS sequence"/>
</dbReference>
<evidence type="ECO:0000313" key="5">
    <source>
        <dbReference type="Proteomes" id="UP001501231"/>
    </source>
</evidence>
<accession>A0ABP5WNA0</accession>
<dbReference type="InterPro" id="IPR001910">
    <property type="entry name" value="Inosine/uridine_hydrolase_dom"/>
</dbReference>
<dbReference type="SUPFAM" id="SSF53590">
    <property type="entry name" value="Nucleoside hydrolase"/>
    <property type="match status" value="1"/>
</dbReference>
<dbReference type="PANTHER" id="PTHR12304">
    <property type="entry name" value="INOSINE-URIDINE PREFERRING NUCLEOSIDE HYDROLASE"/>
    <property type="match status" value="1"/>
</dbReference>
<dbReference type="PROSITE" id="PS01247">
    <property type="entry name" value="IUNH"/>
    <property type="match status" value="1"/>
</dbReference>
<dbReference type="RefSeq" id="WP_344592264.1">
    <property type="nucleotide sequence ID" value="NZ_BAAARW010000020.1"/>
</dbReference>
<dbReference type="InterPro" id="IPR015910">
    <property type="entry name" value="I/U_nuclsd_hydro_CS"/>
</dbReference>
<keyword evidence="2" id="KW-0326">Glycosidase</keyword>
<dbReference type="PANTHER" id="PTHR12304:SF4">
    <property type="entry name" value="URIDINE NUCLEOSIDASE"/>
    <property type="match status" value="1"/>
</dbReference>
<feature type="domain" description="Inosine/uridine-preferring nucleoside hydrolase" evidence="3">
    <location>
        <begin position="8"/>
        <end position="306"/>
    </location>
</feature>
<dbReference type="InterPro" id="IPR036452">
    <property type="entry name" value="Ribo_hydro-like"/>
</dbReference>